<comment type="caution">
    <text evidence="1">The sequence shown here is derived from an EMBL/GenBank/DDBJ whole genome shotgun (WGS) entry which is preliminary data.</text>
</comment>
<dbReference type="AlphaFoldDB" id="A0A837DSY1"/>
<name>A0A837DSY1_9LACO</name>
<accession>A0A837DSY1</accession>
<dbReference type="PANTHER" id="PTHR40039:SF1">
    <property type="entry name" value="PROTEIN DLTD"/>
    <property type="match status" value="1"/>
</dbReference>
<reference evidence="1 2" key="1">
    <citation type="journal article" date="2015" name="BMC Microbiol.">
        <title>Lactobacillus ruminis strains cluster according to their mammalian gut source.</title>
        <authorList>
            <person name="O' Donnell M.M."/>
            <person name="Harris H.M."/>
            <person name="Lynch D.B."/>
            <person name="Ross R.P."/>
            <person name="O'Toole P.W."/>
        </authorList>
    </citation>
    <scope>NUCLEOTIDE SEQUENCE [LARGE SCALE GENOMIC DNA]</scope>
    <source>
        <strain evidence="1 2">DPC 6832</strain>
    </source>
</reference>
<dbReference type="NCBIfam" id="TIGR04092">
    <property type="entry name" value="LTA_DltD"/>
    <property type="match status" value="1"/>
</dbReference>
<proteinExistence type="predicted"/>
<sequence>MQPVNSALHGKKAVFIISPQWFVKDGTNDEAFSLYYSNLEGVNWILNSKDSRATRYAASRLLAMPTGSSDELMEMALKKKEKGKPLGKPLRWYLEYRRNALENEDHLFSMFKLNDRTQKVDRAMKKLPERYSVGKLDAVATKLGENATGNNPFDVSKKFWNKRLKGSYKELKGKQADYDYTQSPEFADFQLVLQQFKDNNMDVMFIIPPVNRKWMEYTGLSQKMLDRFDKKIIYQLHSQGFNNICDMTNVGEEPYFMQDTIHLGWRGWLAADTYISPFMASEFEVPHYKMNDMFYSKGWQNLSGSAIDDLK</sequence>
<dbReference type="Proteomes" id="UP000031011">
    <property type="component" value="Unassembled WGS sequence"/>
</dbReference>
<dbReference type="PANTHER" id="PTHR40039">
    <property type="entry name" value="PROTEIN DLTD"/>
    <property type="match status" value="1"/>
</dbReference>
<gene>
    <name evidence="1" type="ORF">LRN_1503</name>
</gene>
<dbReference type="InterPro" id="IPR006998">
    <property type="entry name" value="DltD"/>
</dbReference>
<dbReference type="InterPro" id="IPR023896">
    <property type="entry name" value="LTA_DltD"/>
</dbReference>
<evidence type="ECO:0000313" key="2">
    <source>
        <dbReference type="Proteomes" id="UP000031011"/>
    </source>
</evidence>
<organism evidence="1 2">
    <name type="scientific">Ligilactobacillus ruminis DPC 6832</name>
    <dbReference type="NCBI Taxonomy" id="1402208"/>
    <lineage>
        <taxon>Bacteria</taxon>
        <taxon>Bacillati</taxon>
        <taxon>Bacillota</taxon>
        <taxon>Bacilli</taxon>
        <taxon>Lactobacillales</taxon>
        <taxon>Lactobacillaceae</taxon>
        <taxon>Ligilactobacillus</taxon>
    </lineage>
</organism>
<dbReference type="Pfam" id="PF04914">
    <property type="entry name" value="DltD"/>
    <property type="match status" value="1"/>
</dbReference>
<protein>
    <submittedName>
        <fullName evidence="1">D-alanine transfer protein DltD</fullName>
    </submittedName>
</protein>
<dbReference type="EMBL" id="AWYA01000096">
    <property type="protein sequence ID" value="KIC04572.1"/>
    <property type="molecule type" value="Genomic_DNA"/>
</dbReference>
<evidence type="ECO:0000313" key="1">
    <source>
        <dbReference type="EMBL" id="KIC04572.1"/>
    </source>
</evidence>